<evidence type="ECO:0000256" key="4">
    <source>
        <dbReference type="ARBA" id="ARBA00023242"/>
    </source>
</evidence>
<dbReference type="SMART" id="SM00066">
    <property type="entry name" value="GAL4"/>
    <property type="match status" value="1"/>
</dbReference>
<dbReference type="GO" id="GO:0000981">
    <property type="term" value="F:DNA-binding transcription factor activity, RNA polymerase II-specific"/>
    <property type="evidence" value="ECO:0007669"/>
    <property type="project" value="InterPro"/>
</dbReference>
<dbReference type="InterPro" id="IPR001138">
    <property type="entry name" value="Zn2Cys6_DnaBD"/>
</dbReference>
<evidence type="ECO:0000259" key="6">
    <source>
        <dbReference type="PROSITE" id="PS50048"/>
    </source>
</evidence>
<feature type="region of interest" description="Disordered" evidence="5">
    <location>
        <begin position="1"/>
        <end position="20"/>
    </location>
</feature>
<dbReference type="Proteomes" id="UP000683417">
    <property type="component" value="Unassembled WGS sequence"/>
</dbReference>
<feature type="domain" description="Zn(2)-C6 fungal-type" evidence="6">
    <location>
        <begin position="24"/>
        <end position="53"/>
    </location>
</feature>
<keyword evidence="3" id="KW-0238">DNA-binding</keyword>
<gene>
    <name evidence="7" type="ORF">BGTH12_LOCUS693</name>
</gene>
<keyword evidence="4" id="KW-0539">Nucleus</keyword>
<dbReference type="PANTHER" id="PTHR46910">
    <property type="entry name" value="TRANSCRIPTION FACTOR PDR1"/>
    <property type="match status" value="1"/>
</dbReference>
<dbReference type="InterPro" id="IPR050987">
    <property type="entry name" value="AtrR-like"/>
</dbReference>
<evidence type="ECO:0000313" key="8">
    <source>
        <dbReference type="Proteomes" id="UP000683417"/>
    </source>
</evidence>
<feature type="compositionally biased region" description="Polar residues" evidence="5">
    <location>
        <begin position="93"/>
        <end position="105"/>
    </location>
</feature>
<feature type="non-terminal residue" evidence="7">
    <location>
        <position position="1"/>
    </location>
</feature>
<organism evidence="7 8">
    <name type="scientific">Blumeria graminis f. sp. triticale</name>
    <dbReference type="NCBI Taxonomy" id="1689686"/>
    <lineage>
        <taxon>Eukaryota</taxon>
        <taxon>Fungi</taxon>
        <taxon>Dikarya</taxon>
        <taxon>Ascomycota</taxon>
        <taxon>Pezizomycotina</taxon>
        <taxon>Leotiomycetes</taxon>
        <taxon>Erysiphales</taxon>
        <taxon>Erysiphaceae</taxon>
        <taxon>Blumeria</taxon>
    </lineage>
</organism>
<dbReference type="GO" id="GO:0003677">
    <property type="term" value="F:DNA binding"/>
    <property type="evidence" value="ECO:0007669"/>
    <property type="project" value="UniProtKB-KW"/>
</dbReference>
<protein>
    <submittedName>
        <fullName evidence="7">BgTH12-03455</fullName>
    </submittedName>
</protein>
<dbReference type="CDD" id="cd00067">
    <property type="entry name" value="GAL4"/>
    <property type="match status" value="1"/>
</dbReference>
<evidence type="ECO:0000313" key="7">
    <source>
        <dbReference type="EMBL" id="CAD6499335.1"/>
    </source>
</evidence>
<dbReference type="Pfam" id="PF00172">
    <property type="entry name" value="Zn_clus"/>
    <property type="match status" value="1"/>
</dbReference>
<feature type="region of interest" description="Disordered" evidence="5">
    <location>
        <begin position="85"/>
        <end position="105"/>
    </location>
</feature>
<dbReference type="PROSITE" id="PS00463">
    <property type="entry name" value="ZN2_CY6_FUNGAL_1"/>
    <property type="match status" value="1"/>
</dbReference>
<dbReference type="GO" id="GO:0005634">
    <property type="term" value="C:nucleus"/>
    <property type="evidence" value="ECO:0007669"/>
    <property type="project" value="UniProtKB-SubCell"/>
</dbReference>
<dbReference type="EMBL" id="CAJHIT010000002">
    <property type="protein sequence ID" value="CAD6499335.1"/>
    <property type="molecule type" value="Genomic_DNA"/>
</dbReference>
<name>A0A9W4D111_BLUGR</name>
<dbReference type="GO" id="GO:0008270">
    <property type="term" value="F:zinc ion binding"/>
    <property type="evidence" value="ECO:0007669"/>
    <property type="project" value="InterPro"/>
</dbReference>
<keyword evidence="2" id="KW-0479">Metal-binding</keyword>
<dbReference type="PROSITE" id="PS50048">
    <property type="entry name" value="ZN2_CY6_FUNGAL_2"/>
    <property type="match status" value="1"/>
</dbReference>
<sequence>STSTTTQPSNTSTSPPKRRRISRACDVCRKRKVKCDGKQPCAHCMSNNLVCTYNRPSNRQKRLSLKEFEVMKRRLREVETLIDTFTEERDGDNNSPPSTLHDSDHQVQMNNSYREANEHLEEIVRCLAPEVGTHFQNENANEELIGDLSCGYLLQNSTDHVEERLSCWNSTHTYFNYDNHY</sequence>
<proteinExistence type="predicted"/>
<comment type="caution">
    <text evidence="7">The sequence shown here is derived from an EMBL/GenBank/DDBJ whole genome shotgun (WGS) entry which is preliminary data.</text>
</comment>
<evidence type="ECO:0000256" key="1">
    <source>
        <dbReference type="ARBA" id="ARBA00004123"/>
    </source>
</evidence>
<comment type="subcellular location">
    <subcellularLocation>
        <location evidence="1">Nucleus</location>
    </subcellularLocation>
</comment>
<dbReference type="PANTHER" id="PTHR46910:SF3">
    <property type="entry name" value="HALOTOLERANCE PROTEIN 9-RELATED"/>
    <property type="match status" value="1"/>
</dbReference>
<evidence type="ECO:0000256" key="2">
    <source>
        <dbReference type="ARBA" id="ARBA00022723"/>
    </source>
</evidence>
<accession>A0A9W4D111</accession>
<evidence type="ECO:0000256" key="3">
    <source>
        <dbReference type="ARBA" id="ARBA00023125"/>
    </source>
</evidence>
<dbReference type="AlphaFoldDB" id="A0A9W4D111"/>
<evidence type="ECO:0000256" key="5">
    <source>
        <dbReference type="SAM" id="MobiDB-lite"/>
    </source>
</evidence>
<reference evidence="7" key="1">
    <citation type="submission" date="2020-10" db="EMBL/GenBank/DDBJ databases">
        <authorList>
            <person name="Muller C M."/>
        </authorList>
    </citation>
    <scope>NUCLEOTIDE SEQUENCE</scope>
    <source>
        <strain evidence="7">THUN-12</strain>
    </source>
</reference>
<feature type="compositionally biased region" description="Low complexity" evidence="5">
    <location>
        <begin position="1"/>
        <end position="15"/>
    </location>
</feature>